<evidence type="ECO:0000259" key="11">
    <source>
        <dbReference type="PROSITE" id="PS51918"/>
    </source>
</evidence>
<evidence type="ECO:0000313" key="13">
    <source>
        <dbReference type="Proteomes" id="UP000261111"/>
    </source>
</evidence>
<dbReference type="NCBIfam" id="TIGR02494">
    <property type="entry name" value="PFLE_PFLC"/>
    <property type="match status" value="1"/>
</dbReference>
<dbReference type="InterPro" id="IPR034457">
    <property type="entry name" value="Organic_radical-activating"/>
</dbReference>
<keyword evidence="7" id="KW-0408">Iron</keyword>
<evidence type="ECO:0000313" key="12">
    <source>
        <dbReference type="EMBL" id="RGC32373.1"/>
    </source>
</evidence>
<dbReference type="PROSITE" id="PS51379">
    <property type="entry name" value="4FE4S_FER_2"/>
    <property type="match status" value="1"/>
</dbReference>
<evidence type="ECO:0000256" key="7">
    <source>
        <dbReference type="ARBA" id="ARBA00023004"/>
    </source>
</evidence>
<dbReference type="PROSITE" id="PS51918">
    <property type="entry name" value="RADICAL_SAM"/>
    <property type="match status" value="1"/>
</dbReference>
<dbReference type="PANTHER" id="PTHR30352">
    <property type="entry name" value="PYRUVATE FORMATE-LYASE-ACTIVATING ENZYME"/>
    <property type="match status" value="1"/>
</dbReference>
<evidence type="ECO:0000256" key="5">
    <source>
        <dbReference type="ARBA" id="ARBA00022723"/>
    </source>
</evidence>
<evidence type="ECO:0000256" key="3">
    <source>
        <dbReference type="ARBA" id="ARBA00022485"/>
    </source>
</evidence>
<dbReference type="SFLD" id="SFLDG01118">
    <property type="entry name" value="activating_enzymes__group_2"/>
    <property type="match status" value="1"/>
</dbReference>
<proteinExistence type="inferred from homology"/>
<dbReference type="InterPro" id="IPR017900">
    <property type="entry name" value="4Fe4S_Fe_S_CS"/>
</dbReference>
<dbReference type="PROSITE" id="PS00198">
    <property type="entry name" value="4FE4S_FER_1"/>
    <property type="match status" value="1"/>
</dbReference>
<dbReference type="AlphaFoldDB" id="A0A3E2WYC3"/>
<dbReference type="GO" id="GO:0046872">
    <property type="term" value="F:metal ion binding"/>
    <property type="evidence" value="ECO:0007669"/>
    <property type="project" value="UniProtKB-KW"/>
</dbReference>
<dbReference type="GO" id="GO:0016491">
    <property type="term" value="F:oxidoreductase activity"/>
    <property type="evidence" value="ECO:0007669"/>
    <property type="project" value="UniProtKB-KW"/>
</dbReference>
<keyword evidence="5" id="KW-0479">Metal-binding</keyword>
<gene>
    <name evidence="12" type="ORF">DWX41_09945</name>
</gene>
<dbReference type="Pfam" id="PF00037">
    <property type="entry name" value="Fer4"/>
    <property type="match status" value="1"/>
</dbReference>
<keyword evidence="6" id="KW-0560">Oxidoreductase</keyword>
<comment type="cofactor">
    <cofactor evidence="1">
        <name>[4Fe-4S] cluster</name>
        <dbReference type="ChEBI" id="CHEBI:49883"/>
    </cofactor>
</comment>
<feature type="domain" description="Radical SAM core" evidence="11">
    <location>
        <begin position="28"/>
        <end position="317"/>
    </location>
</feature>
<reference evidence="12 13" key="1">
    <citation type="submission" date="2018-08" db="EMBL/GenBank/DDBJ databases">
        <title>A genome reference for cultivated species of the human gut microbiota.</title>
        <authorList>
            <person name="Zou Y."/>
            <person name="Xue W."/>
            <person name="Luo G."/>
        </authorList>
    </citation>
    <scope>NUCLEOTIDE SEQUENCE [LARGE SCALE GENOMIC DNA]</scope>
    <source>
        <strain evidence="12 13">AF19-21</strain>
    </source>
</reference>
<dbReference type="Gene3D" id="3.80.30.10">
    <property type="entry name" value="pyruvate-formate lyase- activating enzyme"/>
    <property type="match status" value="1"/>
</dbReference>
<dbReference type="SUPFAM" id="SSF54862">
    <property type="entry name" value="4Fe-4S ferredoxins"/>
    <property type="match status" value="1"/>
</dbReference>
<evidence type="ECO:0000256" key="2">
    <source>
        <dbReference type="ARBA" id="ARBA00009777"/>
    </source>
</evidence>
<dbReference type="EMBL" id="QVIA01000009">
    <property type="protein sequence ID" value="RGC32373.1"/>
    <property type="molecule type" value="Genomic_DNA"/>
</dbReference>
<evidence type="ECO:0000256" key="9">
    <source>
        <dbReference type="ARBA" id="ARBA00047365"/>
    </source>
</evidence>
<organism evidence="12 13">
    <name type="scientific">Hungatella hathewayi</name>
    <dbReference type="NCBI Taxonomy" id="154046"/>
    <lineage>
        <taxon>Bacteria</taxon>
        <taxon>Bacillati</taxon>
        <taxon>Bacillota</taxon>
        <taxon>Clostridia</taxon>
        <taxon>Lachnospirales</taxon>
        <taxon>Lachnospiraceae</taxon>
        <taxon>Hungatella</taxon>
    </lineage>
</organism>
<dbReference type="Gene3D" id="3.30.70.20">
    <property type="match status" value="2"/>
</dbReference>
<dbReference type="InterPro" id="IPR007197">
    <property type="entry name" value="rSAM"/>
</dbReference>
<evidence type="ECO:0000256" key="1">
    <source>
        <dbReference type="ARBA" id="ARBA00001966"/>
    </source>
</evidence>
<feature type="domain" description="4Fe-4S ferredoxin-type" evidence="10">
    <location>
        <begin position="62"/>
        <end position="91"/>
    </location>
</feature>
<keyword evidence="3" id="KW-0004">4Fe-4S</keyword>
<evidence type="ECO:0000256" key="4">
    <source>
        <dbReference type="ARBA" id="ARBA00022691"/>
    </source>
</evidence>
<dbReference type="InterPro" id="IPR040074">
    <property type="entry name" value="BssD/PflA/YjjW"/>
</dbReference>
<sequence>MQGDRIMTGSVYGSTAKKSGLVANIERYALNDGLGVRTTVFLKGCPLRCRWCCNPETQNNKKELMFFEDNCIACGACMESCPYGALKTAPAGDRNICSNCADRESPFPCVEQCFAGCRKISGEEMTAGNVTALVKRDMNFYLKSGGGVTISGGEPLAQPEFLEALLQSLKESWINTAIETCGSGKAETIERIAPYTDMVFFDIKCMDDMKHQQWTGSGNKLILDRFLLMAEMSRKYSFDLIARTPIIPGFNDSEEEIRAIGEFIKSAGASAVAGYELLPYHKLGRGKYKALGRRYPLENLTPPSDLLMERLYAAAGSTGVEMCRF</sequence>
<dbReference type="PANTHER" id="PTHR30352:SF4">
    <property type="entry name" value="PYRUVATE FORMATE-LYASE 2-ACTIVATING ENZYME"/>
    <property type="match status" value="1"/>
</dbReference>
<dbReference type="InterPro" id="IPR058240">
    <property type="entry name" value="rSAM_sf"/>
</dbReference>
<keyword evidence="8" id="KW-0411">Iron-sulfur</keyword>
<dbReference type="PIRSF" id="PIRSF000371">
    <property type="entry name" value="PFL_act_enz"/>
    <property type="match status" value="1"/>
</dbReference>
<dbReference type="SFLD" id="SFLDS00029">
    <property type="entry name" value="Radical_SAM"/>
    <property type="match status" value="1"/>
</dbReference>
<dbReference type="SFLD" id="SFLDG01066">
    <property type="entry name" value="organic_radical-activating_enz"/>
    <property type="match status" value="1"/>
</dbReference>
<dbReference type="Pfam" id="PF04055">
    <property type="entry name" value="Radical_SAM"/>
    <property type="match status" value="1"/>
</dbReference>
<dbReference type="InterPro" id="IPR012839">
    <property type="entry name" value="Organic_radical_activase"/>
</dbReference>
<dbReference type="Proteomes" id="UP000261111">
    <property type="component" value="Unassembled WGS sequence"/>
</dbReference>
<comment type="catalytic activity">
    <reaction evidence="9">
        <text>glycyl-[protein] + reduced [flavodoxin] + S-adenosyl-L-methionine = glycin-2-yl radical-[protein] + semiquinone [flavodoxin] + 5'-deoxyadenosine + L-methionine + H(+)</text>
        <dbReference type="Rhea" id="RHEA:61976"/>
        <dbReference type="Rhea" id="RHEA-COMP:10622"/>
        <dbReference type="Rhea" id="RHEA-COMP:14480"/>
        <dbReference type="Rhea" id="RHEA-COMP:15993"/>
        <dbReference type="Rhea" id="RHEA-COMP:15994"/>
        <dbReference type="ChEBI" id="CHEBI:15378"/>
        <dbReference type="ChEBI" id="CHEBI:17319"/>
        <dbReference type="ChEBI" id="CHEBI:29947"/>
        <dbReference type="ChEBI" id="CHEBI:32722"/>
        <dbReference type="ChEBI" id="CHEBI:57618"/>
        <dbReference type="ChEBI" id="CHEBI:57844"/>
        <dbReference type="ChEBI" id="CHEBI:59789"/>
        <dbReference type="ChEBI" id="CHEBI:140311"/>
    </reaction>
</comment>
<comment type="similarity">
    <text evidence="2">Belongs to the organic radical-activating enzymes family.</text>
</comment>
<dbReference type="SUPFAM" id="SSF102114">
    <property type="entry name" value="Radical SAM enzymes"/>
    <property type="match status" value="1"/>
</dbReference>
<comment type="caution">
    <text evidence="12">The sequence shown here is derived from an EMBL/GenBank/DDBJ whole genome shotgun (WGS) entry which is preliminary data.</text>
</comment>
<accession>A0A3E2WYC3</accession>
<dbReference type="InterPro" id="IPR017896">
    <property type="entry name" value="4Fe4S_Fe-S-bd"/>
</dbReference>
<dbReference type="GO" id="GO:0051539">
    <property type="term" value="F:4 iron, 4 sulfur cluster binding"/>
    <property type="evidence" value="ECO:0007669"/>
    <property type="project" value="UniProtKB-KW"/>
</dbReference>
<evidence type="ECO:0000256" key="6">
    <source>
        <dbReference type="ARBA" id="ARBA00023002"/>
    </source>
</evidence>
<dbReference type="InterPro" id="IPR001989">
    <property type="entry name" value="Radical_activat_CS"/>
</dbReference>
<dbReference type="Pfam" id="PF13353">
    <property type="entry name" value="Fer4_12"/>
    <property type="match status" value="1"/>
</dbReference>
<evidence type="ECO:0000259" key="10">
    <source>
        <dbReference type="PROSITE" id="PS51379"/>
    </source>
</evidence>
<keyword evidence="4" id="KW-0949">S-adenosyl-L-methionine</keyword>
<protein>
    <submittedName>
        <fullName evidence="12">Glycyl-radical enzyme activating protein</fullName>
    </submittedName>
</protein>
<name>A0A3E2WYC3_9FIRM</name>
<dbReference type="PROSITE" id="PS01087">
    <property type="entry name" value="RADICAL_ACTIVATING"/>
    <property type="match status" value="1"/>
</dbReference>
<evidence type="ECO:0000256" key="8">
    <source>
        <dbReference type="ARBA" id="ARBA00023014"/>
    </source>
</evidence>